<dbReference type="InterPro" id="IPR013783">
    <property type="entry name" value="Ig-like_fold"/>
</dbReference>
<proteinExistence type="predicted"/>
<dbReference type="PANTHER" id="PTHR37833">
    <property type="entry name" value="LIPOPROTEIN-RELATED"/>
    <property type="match status" value="1"/>
</dbReference>
<keyword evidence="1" id="KW-0732">Signal</keyword>
<sequence>MRFRVLMFALATFLMGTQAVWAAEPRIELDRSEYNFGKVFEGEKVHFTFRFRNAGTAPLTIDRVRSSCGCTVPRLSADVLAPGDVAEMETVFDTSRFRGLQVKTIYLYTNDPQQDVVQLSLKGTVEQVIAPDPERIDFGVMRTGEAKSAVVRLHNRSSVTVIFGEPVLTNKDVRAELDERMLKPGEVVELKIEALPAQERGRLSGYVLIPTDHPSVPQLRLSIFGTVTP</sequence>
<dbReference type="InterPro" id="IPR011467">
    <property type="entry name" value="DUF1573"/>
</dbReference>
<dbReference type="PANTHER" id="PTHR37833:SF1">
    <property type="entry name" value="SIGNAL PEPTIDE PROTEIN"/>
    <property type="match status" value="1"/>
</dbReference>
<dbReference type="AlphaFoldDB" id="A0A0C2DV30"/>
<dbReference type="Proteomes" id="UP000035068">
    <property type="component" value="Unassembled WGS sequence"/>
</dbReference>
<dbReference type="EMBL" id="JWJD01000001">
    <property type="protein sequence ID" value="KIH77284.1"/>
    <property type="molecule type" value="Genomic_DNA"/>
</dbReference>
<keyword evidence="3" id="KW-1185">Reference proteome</keyword>
<comment type="caution">
    <text evidence="2">The sequence shown here is derived from an EMBL/GenBank/DDBJ whole genome shotgun (WGS) entry which is preliminary data.</text>
</comment>
<accession>A0A0C2DV30</accession>
<evidence type="ECO:0000313" key="2">
    <source>
        <dbReference type="EMBL" id="KIH77284.1"/>
    </source>
</evidence>
<dbReference type="Gene3D" id="2.60.40.10">
    <property type="entry name" value="Immunoglobulins"/>
    <property type="match status" value="2"/>
</dbReference>
<dbReference type="Pfam" id="PF07610">
    <property type="entry name" value="DUF1573"/>
    <property type="match status" value="1"/>
</dbReference>
<evidence type="ECO:0000256" key="1">
    <source>
        <dbReference type="SAM" id="SignalP"/>
    </source>
</evidence>
<evidence type="ECO:0000313" key="3">
    <source>
        <dbReference type="Proteomes" id="UP000035068"/>
    </source>
</evidence>
<dbReference type="Pfam" id="PF14874">
    <property type="entry name" value="PapD-like"/>
    <property type="match status" value="1"/>
</dbReference>
<feature type="chain" id="PRO_5002147943" description="DUF1573 domain-containing protein" evidence="1">
    <location>
        <begin position="23"/>
        <end position="229"/>
    </location>
</feature>
<name>A0A0C2DV30_9BACT</name>
<evidence type="ECO:0008006" key="4">
    <source>
        <dbReference type="Google" id="ProtNLM"/>
    </source>
</evidence>
<feature type="signal peptide" evidence="1">
    <location>
        <begin position="1"/>
        <end position="22"/>
    </location>
</feature>
<reference evidence="2 3" key="1">
    <citation type="submission" date="2014-12" db="EMBL/GenBank/DDBJ databases">
        <title>Genomes of Geoalkalibacter ferrihydriticus and Geoalkalibacter subterraneus, two haloalkaliphilic metal-reducing members of the Geobacteraceae.</title>
        <authorList>
            <person name="Badalamenti J.P."/>
            <person name="Torres C.I."/>
            <person name="Krajmalnik-Brown R."/>
            <person name="Bond D.R."/>
        </authorList>
    </citation>
    <scope>NUCLEOTIDE SEQUENCE [LARGE SCALE GENOMIC DNA]</scope>
    <source>
        <strain evidence="2 3">DSM 17813</strain>
    </source>
</reference>
<gene>
    <name evidence="2" type="ORF">GFER_00515</name>
</gene>
<organism evidence="2 3">
    <name type="scientific">Geoalkalibacter ferrihydriticus DSM 17813</name>
    <dbReference type="NCBI Taxonomy" id="1121915"/>
    <lineage>
        <taxon>Bacteria</taxon>
        <taxon>Pseudomonadati</taxon>
        <taxon>Thermodesulfobacteriota</taxon>
        <taxon>Desulfuromonadia</taxon>
        <taxon>Desulfuromonadales</taxon>
        <taxon>Geoalkalibacteraceae</taxon>
        <taxon>Geoalkalibacter</taxon>
    </lineage>
</organism>
<dbReference type="RefSeq" id="WP_040095116.1">
    <property type="nucleotide sequence ID" value="NZ_JWJD01000001.1"/>
</dbReference>
<protein>
    <recommendedName>
        <fullName evidence="4">DUF1573 domain-containing protein</fullName>
    </recommendedName>
</protein>